<gene>
    <name evidence="7" type="ORF">SAMN04487972_1155</name>
</gene>
<dbReference type="SUPFAM" id="SSF141488">
    <property type="entry name" value="YdhA-like"/>
    <property type="match status" value="1"/>
</dbReference>
<proteinExistence type="predicted"/>
<evidence type="ECO:0000313" key="8">
    <source>
        <dbReference type="Proteomes" id="UP000182312"/>
    </source>
</evidence>
<evidence type="ECO:0000256" key="2">
    <source>
        <dbReference type="ARBA" id="ARBA00023136"/>
    </source>
</evidence>
<feature type="chain" id="PRO_5010249370" evidence="5">
    <location>
        <begin position="21"/>
        <end position="128"/>
    </location>
</feature>
<keyword evidence="3" id="KW-0564">Palmitate</keyword>
<dbReference type="InterPro" id="IPR036328">
    <property type="entry name" value="MliC_sf"/>
</dbReference>
<keyword evidence="4" id="KW-0449">Lipoprotein</keyword>
<evidence type="ECO:0000259" key="6">
    <source>
        <dbReference type="Pfam" id="PF09864"/>
    </source>
</evidence>
<dbReference type="Gene3D" id="2.40.128.200">
    <property type="match status" value="1"/>
</dbReference>
<evidence type="ECO:0000256" key="4">
    <source>
        <dbReference type="ARBA" id="ARBA00023288"/>
    </source>
</evidence>
<evidence type="ECO:0000256" key="3">
    <source>
        <dbReference type="ARBA" id="ARBA00023139"/>
    </source>
</evidence>
<dbReference type="RefSeq" id="WP_052081467.1">
    <property type="nucleotide sequence ID" value="NZ_FOJO01000015.1"/>
</dbReference>
<accession>A0A1I0TWM1</accession>
<name>A0A1I0TWM1_9RHOB</name>
<dbReference type="InterPro" id="IPR018660">
    <property type="entry name" value="MliC"/>
</dbReference>
<dbReference type="Proteomes" id="UP000182312">
    <property type="component" value="Unassembled WGS sequence"/>
</dbReference>
<keyword evidence="2" id="KW-0472">Membrane</keyword>
<feature type="domain" description="C-type lysozyme inhibitor" evidence="6">
    <location>
        <begin position="41"/>
        <end position="105"/>
    </location>
</feature>
<evidence type="ECO:0000256" key="5">
    <source>
        <dbReference type="SAM" id="SignalP"/>
    </source>
</evidence>
<feature type="signal peptide" evidence="5">
    <location>
        <begin position="1"/>
        <end position="20"/>
    </location>
</feature>
<dbReference type="EMBL" id="FOJO01000015">
    <property type="protein sequence ID" value="SFA56329.1"/>
    <property type="molecule type" value="Genomic_DNA"/>
</dbReference>
<evidence type="ECO:0000313" key="7">
    <source>
        <dbReference type="EMBL" id="SFA56329.1"/>
    </source>
</evidence>
<keyword evidence="1 5" id="KW-0732">Signal</keyword>
<dbReference type="AlphaFoldDB" id="A0A1I0TWM1"/>
<organism evidence="7 8">
    <name type="scientific">Paracoccus halophilus</name>
    <dbReference type="NCBI Taxonomy" id="376733"/>
    <lineage>
        <taxon>Bacteria</taxon>
        <taxon>Pseudomonadati</taxon>
        <taxon>Pseudomonadota</taxon>
        <taxon>Alphaproteobacteria</taxon>
        <taxon>Rhodobacterales</taxon>
        <taxon>Paracoccaceae</taxon>
        <taxon>Paracoccus</taxon>
    </lineage>
</organism>
<dbReference type="OrthoDB" id="120729at2"/>
<sequence length="128" mass="13069">MKGFHWAAALLLGFSTPALAGAQLSISLETGAGAEIVTANYDCSGAAPLEVQYINAGENSLALVPVEGEALVFVQVPSGSGARYVSGIHEWWDDGEGATLKNSLNEEEMSLSCSVIPAEGGGAADQEG</sequence>
<reference evidence="7 8" key="1">
    <citation type="submission" date="2016-10" db="EMBL/GenBank/DDBJ databases">
        <authorList>
            <person name="de Groot N.N."/>
        </authorList>
    </citation>
    <scope>NUCLEOTIDE SEQUENCE [LARGE SCALE GENOMIC DNA]</scope>
    <source>
        <strain evidence="7 8">CGMCC 1.6117</strain>
    </source>
</reference>
<protein>
    <submittedName>
        <fullName evidence="7">Membrane-bound inhibitor of C-type lysozyme</fullName>
    </submittedName>
</protein>
<dbReference type="Pfam" id="PF09864">
    <property type="entry name" value="MliC"/>
    <property type="match status" value="1"/>
</dbReference>
<evidence type="ECO:0000256" key="1">
    <source>
        <dbReference type="ARBA" id="ARBA00022729"/>
    </source>
</evidence>